<proteinExistence type="predicted"/>
<feature type="non-terminal residue" evidence="2">
    <location>
        <position position="1"/>
    </location>
</feature>
<evidence type="ECO:0000313" key="2">
    <source>
        <dbReference type="EMBL" id="ETE60798.1"/>
    </source>
</evidence>
<name>V8NGN3_OPHHA</name>
<gene>
    <name evidence="2" type="primary">TRIM27</name>
    <name evidence="2" type="ORF">L345_13455</name>
</gene>
<evidence type="ECO:0000256" key="1">
    <source>
        <dbReference type="SAM" id="MobiDB-lite"/>
    </source>
</evidence>
<feature type="region of interest" description="Disordered" evidence="1">
    <location>
        <begin position="104"/>
        <end position="136"/>
    </location>
</feature>
<protein>
    <submittedName>
        <fullName evidence="2">Zinc finger protein RFP</fullName>
    </submittedName>
</protein>
<organism evidence="2 3">
    <name type="scientific">Ophiophagus hannah</name>
    <name type="common">King cobra</name>
    <name type="synonym">Naja hannah</name>
    <dbReference type="NCBI Taxonomy" id="8665"/>
    <lineage>
        <taxon>Eukaryota</taxon>
        <taxon>Metazoa</taxon>
        <taxon>Chordata</taxon>
        <taxon>Craniata</taxon>
        <taxon>Vertebrata</taxon>
        <taxon>Euteleostomi</taxon>
        <taxon>Lepidosauria</taxon>
        <taxon>Squamata</taxon>
        <taxon>Bifurcata</taxon>
        <taxon>Unidentata</taxon>
        <taxon>Episquamata</taxon>
        <taxon>Toxicofera</taxon>
        <taxon>Serpentes</taxon>
        <taxon>Colubroidea</taxon>
        <taxon>Elapidae</taxon>
        <taxon>Elapinae</taxon>
        <taxon>Ophiophagus</taxon>
    </lineage>
</organism>
<sequence length="136" mass="14648">MEAEWGVALAQLSGKASCLQQLMAQTKRKCHQPDGEFLQDIQDTIDRCQSYLVGHVESASPRLQGKLRTLLEKTASVRCIVDSYKGEGPSQEGLGIWGPQEEPQEFWGVLGPPAPLPTGGSWGSQAQSSSIQPLAG</sequence>
<comment type="caution">
    <text evidence="2">The sequence shown here is derived from an EMBL/GenBank/DDBJ whole genome shotgun (WGS) entry which is preliminary data.</text>
</comment>
<accession>V8NGN3</accession>
<reference evidence="2 3" key="1">
    <citation type="journal article" date="2013" name="Proc. Natl. Acad. Sci. U.S.A.">
        <title>The king cobra genome reveals dynamic gene evolution and adaptation in the snake venom system.</title>
        <authorList>
            <person name="Vonk F.J."/>
            <person name="Casewell N.R."/>
            <person name="Henkel C.V."/>
            <person name="Heimberg A.M."/>
            <person name="Jansen H.J."/>
            <person name="McCleary R.J."/>
            <person name="Kerkkamp H.M."/>
            <person name="Vos R.A."/>
            <person name="Guerreiro I."/>
            <person name="Calvete J.J."/>
            <person name="Wuster W."/>
            <person name="Woods A.E."/>
            <person name="Logan J.M."/>
            <person name="Harrison R.A."/>
            <person name="Castoe T.A."/>
            <person name="de Koning A.P."/>
            <person name="Pollock D.D."/>
            <person name="Yandell M."/>
            <person name="Calderon D."/>
            <person name="Renjifo C."/>
            <person name="Currier R.B."/>
            <person name="Salgado D."/>
            <person name="Pla D."/>
            <person name="Sanz L."/>
            <person name="Hyder A.S."/>
            <person name="Ribeiro J.M."/>
            <person name="Arntzen J.W."/>
            <person name="van den Thillart G.E."/>
            <person name="Boetzer M."/>
            <person name="Pirovano W."/>
            <person name="Dirks R.P."/>
            <person name="Spaink H.P."/>
            <person name="Duboule D."/>
            <person name="McGlinn E."/>
            <person name="Kini R.M."/>
            <person name="Richardson M.K."/>
        </authorList>
    </citation>
    <scope>NUCLEOTIDE SEQUENCE</scope>
    <source>
        <tissue evidence="2">Blood</tissue>
    </source>
</reference>
<feature type="compositionally biased region" description="Low complexity" evidence="1">
    <location>
        <begin position="123"/>
        <end position="136"/>
    </location>
</feature>
<keyword evidence="3" id="KW-1185">Reference proteome</keyword>
<evidence type="ECO:0000313" key="3">
    <source>
        <dbReference type="Proteomes" id="UP000018936"/>
    </source>
</evidence>
<dbReference type="OrthoDB" id="9049620at2759"/>
<dbReference type="Proteomes" id="UP000018936">
    <property type="component" value="Unassembled WGS sequence"/>
</dbReference>
<dbReference type="EMBL" id="AZIM01004389">
    <property type="protein sequence ID" value="ETE60798.1"/>
    <property type="molecule type" value="Genomic_DNA"/>
</dbReference>
<dbReference type="AlphaFoldDB" id="V8NGN3"/>